<dbReference type="InterPro" id="IPR004360">
    <property type="entry name" value="Glyas_Fos-R_dOase_dom"/>
</dbReference>
<name>A0A6J4UN35_9BACT</name>
<dbReference type="InterPro" id="IPR029068">
    <property type="entry name" value="Glyas_Bleomycin-R_OHBP_Dase"/>
</dbReference>
<dbReference type="CDD" id="cd08349">
    <property type="entry name" value="BLMA_like"/>
    <property type="match status" value="1"/>
</dbReference>
<evidence type="ECO:0000256" key="3">
    <source>
        <dbReference type="ARBA" id="ARBA00023251"/>
    </source>
</evidence>
<dbReference type="SUPFAM" id="SSF54593">
    <property type="entry name" value="Glyoxalase/Bleomycin resistance protein/Dihydroxybiphenyl dioxygenase"/>
    <property type="match status" value="1"/>
</dbReference>
<dbReference type="PRINTS" id="PR00311">
    <property type="entry name" value="BLEOMYCINRST"/>
</dbReference>
<comment type="similarity">
    <text evidence="1">Belongs to the bleomycin resistance protein family.</text>
</comment>
<dbReference type="InterPro" id="IPR000335">
    <property type="entry name" value="Bleomycin-R"/>
</dbReference>
<dbReference type="Gene3D" id="3.10.180.10">
    <property type="entry name" value="2,3-Dihydroxybiphenyl 1,2-Dioxygenase, domain 1"/>
    <property type="match status" value="1"/>
</dbReference>
<dbReference type="GO" id="GO:0046677">
    <property type="term" value="P:response to antibiotic"/>
    <property type="evidence" value="ECO:0007669"/>
    <property type="project" value="UniProtKB-KW"/>
</dbReference>
<protein>
    <recommendedName>
        <fullName evidence="2">Bleomycin resistance protein</fullName>
    </recommendedName>
</protein>
<accession>A0A6J4UN35</accession>
<evidence type="ECO:0000256" key="2">
    <source>
        <dbReference type="ARBA" id="ARBA00021572"/>
    </source>
</evidence>
<reference evidence="5" key="1">
    <citation type="submission" date="2020-02" db="EMBL/GenBank/DDBJ databases">
        <authorList>
            <person name="Meier V. D."/>
        </authorList>
    </citation>
    <scope>NUCLEOTIDE SEQUENCE</scope>
    <source>
        <strain evidence="5">AVDCRST_MAG70</strain>
    </source>
</reference>
<gene>
    <name evidence="5" type="ORF">AVDCRST_MAG70-1124</name>
</gene>
<organism evidence="5">
    <name type="scientific">uncultured Thermomicrobiales bacterium</name>
    <dbReference type="NCBI Taxonomy" id="1645740"/>
    <lineage>
        <taxon>Bacteria</taxon>
        <taxon>Pseudomonadati</taxon>
        <taxon>Thermomicrobiota</taxon>
        <taxon>Thermomicrobia</taxon>
        <taxon>Thermomicrobiales</taxon>
        <taxon>environmental samples</taxon>
    </lineage>
</organism>
<evidence type="ECO:0000256" key="1">
    <source>
        <dbReference type="ARBA" id="ARBA00011051"/>
    </source>
</evidence>
<dbReference type="Pfam" id="PF00903">
    <property type="entry name" value="Glyoxalase"/>
    <property type="match status" value="1"/>
</dbReference>
<dbReference type="AlphaFoldDB" id="A0A6J4UN35"/>
<proteinExistence type="inferred from homology"/>
<evidence type="ECO:0000259" key="4">
    <source>
        <dbReference type="PROSITE" id="PS51819"/>
    </source>
</evidence>
<evidence type="ECO:0000313" key="5">
    <source>
        <dbReference type="EMBL" id="CAA9553667.1"/>
    </source>
</evidence>
<sequence>MTTLMSATPALPVRDVPSAVTFYCEKLGFSAVHVDGGFAVLRRDGVEINLWEANSPTTPGAEPHLAGSGSCRVRVTGLRDLYAELQGTGVIHPNGSLSSQWWGVDDFATLDLDGNLIGFYEPTAAPANDSQPGHNAPRQ</sequence>
<dbReference type="EMBL" id="CADCWH010000177">
    <property type="protein sequence ID" value="CAA9553667.1"/>
    <property type="molecule type" value="Genomic_DNA"/>
</dbReference>
<dbReference type="PROSITE" id="PS51819">
    <property type="entry name" value="VOC"/>
    <property type="match status" value="1"/>
</dbReference>
<dbReference type="InterPro" id="IPR037523">
    <property type="entry name" value="VOC_core"/>
</dbReference>
<keyword evidence="3" id="KW-0046">Antibiotic resistance</keyword>
<feature type="domain" description="VOC" evidence="4">
    <location>
        <begin position="3"/>
        <end position="122"/>
    </location>
</feature>